<reference evidence="2 3" key="1">
    <citation type="submission" date="2017-08" db="EMBL/GenBank/DDBJ databases">
        <authorList>
            <person name="de Groot N.N."/>
        </authorList>
    </citation>
    <scope>NUCLEOTIDE SEQUENCE [LARGE SCALE GENOMIC DNA]</scope>
    <source>
        <strain evidence="2 3">JC228</strain>
    </source>
</reference>
<feature type="domain" description="PepSY" evidence="1">
    <location>
        <begin position="173"/>
        <end position="231"/>
    </location>
</feature>
<dbReference type="Gene3D" id="3.10.450.40">
    <property type="match status" value="2"/>
</dbReference>
<sequence>MKKIKGIKIGGAILAAVLIFTVVWQIGQAFTSAEPLTKEDASSLVQEKYNSSIIDISEQSDEFHIKFGTDAGEYAVEISREKGEIRNLTKLAQQSPATEKVRTEDEIREQIAQQVKGKIEKVEQKQEGENLIYTVVVRSETEITTLKIDAYTGETVDTVTEAIKQPEEEPAKRLTESEAVEIALQRVSGKVDDIELEQSGGTIYYLIEIEREEEEDATVQVNALSGEVMSVTWED</sequence>
<evidence type="ECO:0000313" key="2">
    <source>
        <dbReference type="EMBL" id="SNX70635.1"/>
    </source>
</evidence>
<keyword evidence="3" id="KW-1185">Reference proteome</keyword>
<dbReference type="EMBL" id="OAOP01000004">
    <property type="protein sequence ID" value="SNX70635.1"/>
    <property type="molecule type" value="Genomic_DNA"/>
</dbReference>
<accession>A0A285CT82</accession>
<evidence type="ECO:0000313" key="3">
    <source>
        <dbReference type="Proteomes" id="UP000219546"/>
    </source>
</evidence>
<dbReference type="AlphaFoldDB" id="A0A285CT82"/>
<feature type="domain" description="PepSY" evidence="1">
    <location>
        <begin position="103"/>
        <end position="157"/>
    </location>
</feature>
<proteinExistence type="predicted"/>
<name>A0A285CT82_9BACI</name>
<dbReference type="Pfam" id="PF03413">
    <property type="entry name" value="PepSY"/>
    <property type="match status" value="2"/>
</dbReference>
<evidence type="ECO:0000259" key="1">
    <source>
        <dbReference type="Pfam" id="PF03413"/>
    </source>
</evidence>
<dbReference type="InterPro" id="IPR025711">
    <property type="entry name" value="PepSY"/>
</dbReference>
<dbReference type="Proteomes" id="UP000219546">
    <property type="component" value="Unassembled WGS sequence"/>
</dbReference>
<organism evidence="2 3">
    <name type="scientific">Bacillus oleivorans</name>
    <dbReference type="NCBI Taxonomy" id="1448271"/>
    <lineage>
        <taxon>Bacteria</taxon>
        <taxon>Bacillati</taxon>
        <taxon>Bacillota</taxon>
        <taxon>Bacilli</taxon>
        <taxon>Bacillales</taxon>
        <taxon>Bacillaceae</taxon>
        <taxon>Bacillus</taxon>
    </lineage>
</organism>
<protein>
    <submittedName>
        <fullName evidence="2">Uncharacterized membrane protein YkoI</fullName>
    </submittedName>
</protein>
<dbReference type="RefSeq" id="WP_245855776.1">
    <property type="nucleotide sequence ID" value="NZ_JBEPMQ010000006.1"/>
</dbReference>
<gene>
    <name evidence="2" type="ORF">SAMN05877753_104218</name>
</gene>